<dbReference type="KEGG" id="gla:GL50803_006464"/>
<feature type="coiled-coil region" evidence="1">
    <location>
        <begin position="963"/>
        <end position="1061"/>
    </location>
</feature>
<dbReference type="VEuPathDB" id="GiardiaDB:GL50803_6464"/>
<dbReference type="PANTHER" id="PTHR23159:SF31">
    <property type="entry name" value="CENTROSOME-ASSOCIATED PROTEIN CEP250 ISOFORM X1"/>
    <property type="match status" value="1"/>
</dbReference>
<proteinExistence type="predicted"/>
<feature type="coiled-coil region" evidence="1">
    <location>
        <begin position="641"/>
        <end position="707"/>
    </location>
</feature>
<keyword evidence="1" id="KW-0175">Coiled coil</keyword>
<reference evidence="2 3" key="1">
    <citation type="journal article" date="2007" name="Science">
        <title>Genomic minimalism in the early diverging intestinal parasite Giardia lamblia.</title>
        <authorList>
            <person name="Morrison H.G."/>
            <person name="McArthur A.G."/>
            <person name="Gillin F.D."/>
            <person name="Aley S.B."/>
            <person name="Adam R.D."/>
            <person name="Olsen G.J."/>
            <person name="Best A.A."/>
            <person name="Cande W.Z."/>
            <person name="Chen F."/>
            <person name="Cipriano M.J."/>
            <person name="Davids B.J."/>
            <person name="Dawson S.C."/>
            <person name="Elmendorf H.G."/>
            <person name="Hehl A.B."/>
            <person name="Holder M.E."/>
            <person name="Huse S.M."/>
            <person name="Kim U.U."/>
            <person name="Lasek-Nesselquist E."/>
            <person name="Manning G."/>
            <person name="Nigam A."/>
            <person name="Nixon J.E."/>
            <person name="Palm D."/>
            <person name="Passamaneck N.E."/>
            <person name="Prabhu A."/>
            <person name="Reich C.I."/>
            <person name="Reiner D.S."/>
            <person name="Samuelson J."/>
            <person name="Svard S.G."/>
            <person name="Sogin M.L."/>
        </authorList>
    </citation>
    <scope>NUCLEOTIDE SEQUENCE [LARGE SCALE GENOMIC DNA]</scope>
    <source>
        <strain evidence="2 3">WB C6</strain>
    </source>
</reference>
<dbReference type="PANTHER" id="PTHR23159">
    <property type="entry name" value="CENTROSOMAL PROTEIN 2"/>
    <property type="match status" value="1"/>
</dbReference>
<dbReference type="HOGENOM" id="CLU_264873_0_0_1"/>
<evidence type="ECO:0000313" key="3">
    <source>
        <dbReference type="Proteomes" id="UP000001548"/>
    </source>
</evidence>
<sequence>MQTPSQALPSILPQERKPLDNGSVYTLLAKLIAKKLNSDDLSTTTLLERVQGLRTRTDSYESMLEARNLLLQLVTRSDFRNISLVGSEKQSHLPRWTFALYQHQEVDDSTSTALLSGTAILSSELTNVLYSLGCISASEASRADKTMQITLYARAGHFFDEASNMASGQTGPMTKAYLSGLAEMVRGLGYEAQSQTELQDNLGVMHAFAKAALSYKIAVTHLDTVLRSMVDPSHYPFMLSEANLVSIKERYYSATTRYYLSKVQAQICVYSTAREAIEAQKILVQLKTNLERGRAEYQEEFDVSVIEAAVRELLSCVNDQTTMFSDCGSASLISLESLSLCLRCAGRAQVHDDAFSHGACASSLSSGDQLLEINALTDKLITYEHELNKKTIELEELKSGRAITDSSIFTTEISRLETLVDEQGAEIERLRDYIAERDIESVRMPPIQPAASASLVVDMDKILRRKDDEISRLQKLLYSYQPSPAQPAFVRAQVPLLDDSEELRKLLDRASLEAFQSKARADTLEEELQELRKRYAEITMQSSKAAFRDTTLDASVYTSEIERLEMQLEEQGTEIERLRDYITENEIGMKSLKLLTVAQQAPVRTLDTSDLLLGKDAEISRLQQIVYNLTCKQGLVSTDEIDRLRSELASKTLELQNAYSRSAVRSDVSGIDTSIYTIEIDRLENLINEQGEEIERLRNYIADLTIETQRIQPVAIDFLDDSPDRLPTPPAGPYDTWMPDDVDVLPRARMEAVTFDFVDVPVVERLPTPVDCGLFSLESPAHQSRMYVSTTEYDELRRVIAEKDEIINELQARLEQCRDMPVPTIHIQRTYGQAGIPVVERVDTPPELPSDTWIGSTERGFRTIRKSDIPELAMVEIPRIDRVDTPPELSYDTWMSADVCSQVTARKADISIYNLAEVPRVDRVDTPPELPFDTWMVSEPVPAEPAEMITSCKQTPAIDSYEIERLEKELEELRAQISECEQELKRKDDEIRRLTDDLAAEKRNIKKVEIVKEVPVYSPPVSPSSGGSDLERLKSGHRHEIATLNNQIEALKEQLNSVGALKPQIVTEYKFSDIDYDKLLAEKDEENDRLRTMLSIQARLRATENKSSDYEKRAKEAAEAAEYSMRIMEEKLAAANAAAARAFNAAPQNAQVESLQKKLKEKENVIAGLLQAMTEQKDSFASLHRAHALQEEKYSNLCGILSEQEETIRSLMRSPAGANNLTLSTSLRGSEKAGGSQFQDMGHESDLFRSSAGDNSQYLIN</sequence>
<evidence type="ECO:0000313" key="2">
    <source>
        <dbReference type="EMBL" id="KAE8303617.1"/>
    </source>
</evidence>
<accession>A8B467</accession>
<protein>
    <submittedName>
        <fullName evidence="2">Uncharacterized protein</fullName>
    </submittedName>
</protein>
<dbReference type="EMBL" id="AACB03000002">
    <property type="protein sequence ID" value="KAE8303617.1"/>
    <property type="molecule type" value="Genomic_DNA"/>
</dbReference>
<feature type="coiled-coil region" evidence="1">
    <location>
        <begin position="507"/>
        <end position="581"/>
    </location>
</feature>
<dbReference type="OMA" id="FSHGACA"/>
<dbReference type="GeneID" id="5702427"/>
<dbReference type="RefSeq" id="XP_001709502.1">
    <property type="nucleotide sequence ID" value="XM_001709450.1"/>
</dbReference>
<name>A8B467_GIAIC</name>
<organism evidence="2 3">
    <name type="scientific">Giardia intestinalis (strain ATCC 50803 / WB clone C6)</name>
    <name type="common">Giardia lamblia</name>
    <dbReference type="NCBI Taxonomy" id="184922"/>
    <lineage>
        <taxon>Eukaryota</taxon>
        <taxon>Metamonada</taxon>
        <taxon>Diplomonadida</taxon>
        <taxon>Hexamitidae</taxon>
        <taxon>Giardiinae</taxon>
        <taxon>Giardia</taxon>
    </lineage>
</organism>
<evidence type="ECO:0000256" key="1">
    <source>
        <dbReference type="SAM" id="Coils"/>
    </source>
</evidence>
<feature type="coiled-coil region" evidence="1">
    <location>
        <begin position="793"/>
        <end position="820"/>
    </location>
</feature>
<gene>
    <name evidence="2" type="ORF">GL50803_006464</name>
</gene>
<comment type="caution">
    <text evidence="2">The sequence shown here is derived from an EMBL/GenBank/DDBJ whole genome shotgun (WGS) entry which is preliminary data.</text>
</comment>
<keyword evidence="3" id="KW-1185">Reference proteome</keyword>
<dbReference type="Proteomes" id="UP000001548">
    <property type="component" value="Unassembled WGS sequence"/>
</dbReference>
<dbReference type="AlphaFoldDB" id="A8B467"/>